<reference evidence="3 4" key="1">
    <citation type="submission" date="2014-03" db="EMBL/GenBank/DDBJ databases">
        <title>Genomics of Bifidobacteria.</title>
        <authorList>
            <person name="Ventura M."/>
            <person name="Milani C."/>
            <person name="Lugli G.A."/>
        </authorList>
    </citation>
    <scope>NUCLEOTIDE SEQUENCE [LARGE SCALE GENOMIC DNA]</scope>
    <source>
        <strain evidence="3 4">LMG 11592</strain>
    </source>
</reference>
<sequence length="143" mass="15862">MPNREERRARARRERRSGSPRSSAPVAPRGSGRVNEYDLQERSRRLAEGSAGPWVPSASDSEQWEDEPPTASHRSAAWWARVVCWSLIALSAVAFLVAMWLPSHPLWLLIVVAVAFAIGILSLFFVSRDPSSNPRLDDNGTAV</sequence>
<dbReference type="AlphaFoldDB" id="A0A087BNT3"/>
<dbReference type="eggNOG" id="ENOG5032C84">
    <property type="taxonomic scope" value="Bacteria"/>
</dbReference>
<organism evidence="3 4">
    <name type="scientific">Bifidobacterium minimum</name>
    <dbReference type="NCBI Taxonomy" id="1693"/>
    <lineage>
        <taxon>Bacteria</taxon>
        <taxon>Bacillati</taxon>
        <taxon>Actinomycetota</taxon>
        <taxon>Actinomycetes</taxon>
        <taxon>Bifidobacteriales</taxon>
        <taxon>Bifidobacteriaceae</taxon>
        <taxon>Bifidobacterium</taxon>
    </lineage>
</organism>
<evidence type="ECO:0000256" key="2">
    <source>
        <dbReference type="SAM" id="Phobius"/>
    </source>
</evidence>
<protein>
    <recommendedName>
        <fullName evidence="5">Tripartite tricarboxylate transporter TctB family protein</fullName>
    </recommendedName>
</protein>
<feature type="transmembrane region" description="Helical" evidence="2">
    <location>
        <begin position="78"/>
        <end position="100"/>
    </location>
</feature>
<keyword evidence="2" id="KW-0472">Membrane</keyword>
<evidence type="ECO:0000313" key="3">
    <source>
        <dbReference type="EMBL" id="KFI72683.1"/>
    </source>
</evidence>
<feature type="compositionally biased region" description="Low complexity" evidence="1">
    <location>
        <begin position="19"/>
        <end position="31"/>
    </location>
</feature>
<comment type="caution">
    <text evidence="3">The sequence shown here is derived from an EMBL/GenBank/DDBJ whole genome shotgun (WGS) entry which is preliminary data.</text>
</comment>
<proteinExistence type="predicted"/>
<feature type="compositionally biased region" description="Basic and acidic residues" evidence="1">
    <location>
        <begin position="35"/>
        <end position="47"/>
    </location>
</feature>
<dbReference type="STRING" id="1693.BMIN_0583"/>
<feature type="transmembrane region" description="Helical" evidence="2">
    <location>
        <begin position="106"/>
        <end position="126"/>
    </location>
</feature>
<keyword evidence="4" id="KW-1185">Reference proteome</keyword>
<dbReference type="EMBL" id="JGZD01000009">
    <property type="protein sequence ID" value="KFI72683.1"/>
    <property type="molecule type" value="Genomic_DNA"/>
</dbReference>
<dbReference type="Proteomes" id="UP000029014">
    <property type="component" value="Unassembled WGS sequence"/>
</dbReference>
<keyword evidence="2" id="KW-0812">Transmembrane</keyword>
<evidence type="ECO:0008006" key="5">
    <source>
        <dbReference type="Google" id="ProtNLM"/>
    </source>
</evidence>
<dbReference type="RefSeq" id="WP_022860706.1">
    <property type="nucleotide sequence ID" value="NZ_JGZD01000009.1"/>
</dbReference>
<evidence type="ECO:0000256" key="1">
    <source>
        <dbReference type="SAM" id="MobiDB-lite"/>
    </source>
</evidence>
<evidence type="ECO:0000313" key="4">
    <source>
        <dbReference type="Proteomes" id="UP000029014"/>
    </source>
</evidence>
<accession>A0A087BNT3</accession>
<keyword evidence="2" id="KW-1133">Transmembrane helix</keyword>
<gene>
    <name evidence="3" type="ORF">BMIN_0583</name>
</gene>
<name>A0A087BNT3_9BIFI</name>
<feature type="region of interest" description="Disordered" evidence="1">
    <location>
        <begin position="1"/>
        <end position="71"/>
    </location>
</feature>